<keyword evidence="4 5" id="KW-0472">Membrane</keyword>
<dbReference type="Pfam" id="PF13564">
    <property type="entry name" value="DoxX_2"/>
    <property type="match status" value="1"/>
</dbReference>
<evidence type="ECO:0000313" key="6">
    <source>
        <dbReference type="EMBL" id="TMV13143.1"/>
    </source>
</evidence>
<keyword evidence="3 5" id="KW-1133">Transmembrane helix</keyword>
<evidence type="ECO:0000313" key="7">
    <source>
        <dbReference type="Proteomes" id="UP001191082"/>
    </source>
</evidence>
<name>A0ABY2XAX3_9RHOB</name>
<feature type="transmembrane region" description="Helical" evidence="5">
    <location>
        <begin position="67"/>
        <end position="87"/>
    </location>
</feature>
<feature type="transmembrane region" description="Helical" evidence="5">
    <location>
        <begin position="93"/>
        <end position="110"/>
    </location>
</feature>
<proteinExistence type="predicted"/>
<organism evidence="6 7">
    <name type="scientific">Arenibacterium halophilum</name>
    <dbReference type="NCBI Taxonomy" id="2583821"/>
    <lineage>
        <taxon>Bacteria</taxon>
        <taxon>Pseudomonadati</taxon>
        <taxon>Pseudomonadota</taxon>
        <taxon>Alphaproteobacteria</taxon>
        <taxon>Rhodobacterales</taxon>
        <taxon>Paracoccaceae</taxon>
        <taxon>Arenibacterium</taxon>
    </lineage>
</organism>
<dbReference type="Proteomes" id="UP001191082">
    <property type="component" value="Unassembled WGS sequence"/>
</dbReference>
<evidence type="ECO:0000256" key="2">
    <source>
        <dbReference type="ARBA" id="ARBA00022692"/>
    </source>
</evidence>
<evidence type="ECO:0000256" key="1">
    <source>
        <dbReference type="ARBA" id="ARBA00004141"/>
    </source>
</evidence>
<comment type="caution">
    <text evidence="6">The sequence shown here is derived from an EMBL/GenBank/DDBJ whole genome shotgun (WGS) entry which is preliminary data.</text>
</comment>
<gene>
    <name evidence="6" type="ORF">FGK64_10225</name>
</gene>
<reference evidence="6 7" key="1">
    <citation type="submission" date="2019-05" db="EMBL/GenBank/DDBJ databases">
        <title>Marivita sp. nov. isolated from sea sediment.</title>
        <authorList>
            <person name="Kim W."/>
        </authorList>
    </citation>
    <scope>NUCLEOTIDE SEQUENCE [LARGE SCALE GENOMIC DNA]</scope>
    <source>
        <strain evidence="6 7">CAU 1492</strain>
    </source>
</reference>
<accession>A0ABY2XAX3</accession>
<feature type="transmembrane region" description="Helical" evidence="5">
    <location>
        <begin position="44"/>
        <end position="62"/>
    </location>
</feature>
<dbReference type="InterPro" id="IPR032808">
    <property type="entry name" value="DoxX"/>
</dbReference>
<protein>
    <submittedName>
        <fullName evidence="6">DoxX family protein</fullName>
    </submittedName>
</protein>
<dbReference type="RefSeq" id="WP_138863699.1">
    <property type="nucleotide sequence ID" value="NZ_VCPC01000002.1"/>
</dbReference>
<evidence type="ECO:0000256" key="5">
    <source>
        <dbReference type="SAM" id="Phobius"/>
    </source>
</evidence>
<keyword evidence="7" id="KW-1185">Reference proteome</keyword>
<sequence length="123" mass="13374">MTSLPWRAILAWLLAAFFLLGGTLNIFPSATILADYERWGYPDGFNRVTGLLEWTAALLILLRRTRFYGSLLGATVMAAAALTVMLHGEFGHAGLPLIVLSVSLLTAALWRPERGSKGFRPGG</sequence>
<evidence type="ECO:0000256" key="4">
    <source>
        <dbReference type="ARBA" id="ARBA00023136"/>
    </source>
</evidence>
<evidence type="ECO:0000256" key="3">
    <source>
        <dbReference type="ARBA" id="ARBA00022989"/>
    </source>
</evidence>
<keyword evidence="2 5" id="KW-0812">Transmembrane</keyword>
<comment type="subcellular location">
    <subcellularLocation>
        <location evidence="1">Membrane</location>
        <topology evidence="1">Multi-pass membrane protein</topology>
    </subcellularLocation>
</comment>
<dbReference type="EMBL" id="VCPC01000002">
    <property type="protein sequence ID" value="TMV13143.1"/>
    <property type="molecule type" value="Genomic_DNA"/>
</dbReference>